<name>A0ABV9ZJQ4_9PSEU</name>
<sequence>MKADVHKDEAAARLARQASDALAELLEHSRAHPTGPDRFDWSSDALDELARAVLTIGEVVERCTARSVEEDDPAEIVEATRELATAIVRRRNSLLAENAAARLRRSQLVLVRRAG</sequence>
<proteinExistence type="predicted"/>
<reference evidence="2" key="1">
    <citation type="journal article" date="2019" name="Int. J. Syst. Evol. Microbiol.">
        <title>The Global Catalogue of Microorganisms (GCM) 10K type strain sequencing project: providing services to taxonomists for standard genome sequencing and annotation.</title>
        <authorList>
            <consortium name="The Broad Institute Genomics Platform"/>
            <consortium name="The Broad Institute Genome Sequencing Center for Infectious Disease"/>
            <person name="Wu L."/>
            <person name="Ma J."/>
        </authorList>
    </citation>
    <scope>NUCLEOTIDE SEQUENCE [LARGE SCALE GENOMIC DNA]</scope>
    <source>
        <strain evidence="2">XZYJ18</strain>
    </source>
</reference>
<evidence type="ECO:0000313" key="2">
    <source>
        <dbReference type="Proteomes" id="UP001596175"/>
    </source>
</evidence>
<protein>
    <recommendedName>
        <fullName evidence="3">NTP pyrophosphohydrolase MazG putative catalytic core domain-containing protein</fullName>
    </recommendedName>
</protein>
<gene>
    <name evidence="1" type="ORF">ACFPK1_26075</name>
</gene>
<evidence type="ECO:0000313" key="1">
    <source>
        <dbReference type="EMBL" id="MFC5141731.1"/>
    </source>
</evidence>
<dbReference type="RefSeq" id="WP_378023872.1">
    <property type="nucleotide sequence ID" value="NZ_JBHSKG010000018.1"/>
</dbReference>
<comment type="caution">
    <text evidence="1">The sequence shown here is derived from an EMBL/GenBank/DDBJ whole genome shotgun (WGS) entry which is preliminary data.</text>
</comment>
<evidence type="ECO:0008006" key="3">
    <source>
        <dbReference type="Google" id="ProtNLM"/>
    </source>
</evidence>
<dbReference type="EMBL" id="JBHSKG010000018">
    <property type="protein sequence ID" value="MFC5141731.1"/>
    <property type="molecule type" value="Genomic_DNA"/>
</dbReference>
<accession>A0ABV9ZJQ4</accession>
<keyword evidence="2" id="KW-1185">Reference proteome</keyword>
<dbReference type="Proteomes" id="UP001596175">
    <property type="component" value="Unassembled WGS sequence"/>
</dbReference>
<organism evidence="1 2">
    <name type="scientific">Actinomycetospora rhizophila</name>
    <dbReference type="NCBI Taxonomy" id="1416876"/>
    <lineage>
        <taxon>Bacteria</taxon>
        <taxon>Bacillati</taxon>
        <taxon>Actinomycetota</taxon>
        <taxon>Actinomycetes</taxon>
        <taxon>Pseudonocardiales</taxon>
        <taxon>Pseudonocardiaceae</taxon>
        <taxon>Actinomycetospora</taxon>
    </lineage>
</organism>